<evidence type="ECO:0000313" key="3">
    <source>
        <dbReference type="Proteomes" id="UP001597460"/>
    </source>
</evidence>
<reference evidence="3" key="1">
    <citation type="journal article" date="2019" name="Int. J. Syst. Evol. Microbiol.">
        <title>The Global Catalogue of Microorganisms (GCM) 10K type strain sequencing project: providing services to taxonomists for standard genome sequencing and annotation.</title>
        <authorList>
            <consortium name="The Broad Institute Genomics Platform"/>
            <consortium name="The Broad Institute Genome Sequencing Center for Infectious Disease"/>
            <person name="Wu L."/>
            <person name="Ma J."/>
        </authorList>
    </citation>
    <scope>NUCLEOTIDE SEQUENCE [LARGE SCALE GENOMIC DNA]</scope>
    <source>
        <strain evidence="3">KCTC 52042</strain>
    </source>
</reference>
<evidence type="ECO:0000313" key="2">
    <source>
        <dbReference type="EMBL" id="MFD2530914.1"/>
    </source>
</evidence>
<sequence length="484" mass="56872">MIGILLIVLFSTFSPTPQPISDDEKVIKDNILVEFPQKEPSFLSNLSISFNPESEFIYLLNNQSGELTQIEPNGSFSVINTLQFPLSDEYHYMETSRDGSTLFFWEIGLGEVYKYAIKTKSLQHISNTSVHKYMYNHGGVIDENNNIFVQGGYGFWEVKNFLLKYTSKNEWLLESYGDDLKVVPHMTQNSLWYDRDNRELLYMTKSNSQWIDEDSYSLGTYNLQKKKWVSEKWIIPTEHKINLGYYLLVRTSYTRNDSTNITHIDGKYFLNTNTSRFYQLENPTLTNITRFVFYYSDKSDQWIFVGSDRENSTTNLTIKRIPNSEFTLSEIPTYSRFGFILSKYLWWILTVLTFSVLLVFIYIRYIQKSTLETTESESPLYLNYEDDKIHVFQNGELIPITDDYVRRTWEVIYSMYIKGSTVISMSEFDDKLFLPDHSPSYRSKIKNKVFKHINSISGTLITLEPNPIDKRFKDVHINTDLIEQ</sequence>
<organism evidence="2 3">
    <name type="scientific">Gracilimonas halophila</name>
    <dbReference type="NCBI Taxonomy" id="1834464"/>
    <lineage>
        <taxon>Bacteria</taxon>
        <taxon>Pseudomonadati</taxon>
        <taxon>Balneolota</taxon>
        <taxon>Balneolia</taxon>
        <taxon>Balneolales</taxon>
        <taxon>Balneolaceae</taxon>
        <taxon>Gracilimonas</taxon>
    </lineage>
</organism>
<keyword evidence="1" id="KW-0812">Transmembrane</keyword>
<dbReference type="RefSeq" id="WP_390296955.1">
    <property type="nucleotide sequence ID" value="NZ_JBHULI010000001.1"/>
</dbReference>
<dbReference type="SUPFAM" id="SSF63829">
    <property type="entry name" value="Calcium-dependent phosphotriesterase"/>
    <property type="match status" value="1"/>
</dbReference>
<proteinExistence type="predicted"/>
<name>A0ABW5JH99_9BACT</name>
<gene>
    <name evidence="2" type="ORF">ACFSVN_00470</name>
</gene>
<evidence type="ECO:0008006" key="4">
    <source>
        <dbReference type="Google" id="ProtNLM"/>
    </source>
</evidence>
<protein>
    <recommendedName>
        <fullName evidence="4">Y_Y_Y domain-containing protein</fullName>
    </recommendedName>
</protein>
<keyword evidence="1" id="KW-0472">Membrane</keyword>
<feature type="transmembrane region" description="Helical" evidence="1">
    <location>
        <begin position="344"/>
        <end position="363"/>
    </location>
</feature>
<accession>A0ABW5JH99</accession>
<dbReference type="EMBL" id="JBHULI010000001">
    <property type="protein sequence ID" value="MFD2530914.1"/>
    <property type="molecule type" value="Genomic_DNA"/>
</dbReference>
<evidence type="ECO:0000256" key="1">
    <source>
        <dbReference type="SAM" id="Phobius"/>
    </source>
</evidence>
<dbReference type="Proteomes" id="UP001597460">
    <property type="component" value="Unassembled WGS sequence"/>
</dbReference>
<keyword evidence="1" id="KW-1133">Transmembrane helix</keyword>
<comment type="caution">
    <text evidence="2">The sequence shown here is derived from an EMBL/GenBank/DDBJ whole genome shotgun (WGS) entry which is preliminary data.</text>
</comment>
<keyword evidence="3" id="KW-1185">Reference proteome</keyword>